<dbReference type="Gene3D" id="3.30.9.10">
    <property type="entry name" value="D-Amino Acid Oxidase, subunit A, domain 2"/>
    <property type="match status" value="1"/>
</dbReference>
<organism evidence="2 3">
    <name type="scientific">Ogataea polymorpha</name>
    <dbReference type="NCBI Taxonomy" id="460523"/>
    <lineage>
        <taxon>Eukaryota</taxon>
        <taxon>Fungi</taxon>
        <taxon>Dikarya</taxon>
        <taxon>Ascomycota</taxon>
        <taxon>Saccharomycotina</taxon>
        <taxon>Pichiomycetes</taxon>
        <taxon>Pichiales</taxon>
        <taxon>Pichiaceae</taxon>
        <taxon>Ogataea</taxon>
    </lineage>
</organism>
<dbReference type="PANTHER" id="PTHR13847">
    <property type="entry name" value="SARCOSINE DEHYDROGENASE-RELATED"/>
    <property type="match status" value="1"/>
</dbReference>
<dbReference type="Pfam" id="PF01266">
    <property type="entry name" value="DAO"/>
    <property type="match status" value="1"/>
</dbReference>
<dbReference type="InterPro" id="IPR036188">
    <property type="entry name" value="FAD/NAD-bd_sf"/>
</dbReference>
<dbReference type="InterPro" id="IPR006076">
    <property type="entry name" value="FAD-dep_OxRdtase"/>
</dbReference>
<protein>
    <recommendedName>
        <fullName evidence="1">FAD dependent oxidoreductase domain-containing protein</fullName>
    </recommendedName>
</protein>
<reference evidence="2" key="2">
    <citation type="submission" date="2021-01" db="EMBL/GenBank/DDBJ databases">
        <authorList>
            <person name="Schikora-Tamarit M.A."/>
        </authorList>
    </citation>
    <scope>NUCLEOTIDE SEQUENCE</scope>
    <source>
        <strain evidence="2">NCAIM Y.01608</strain>
    </source>
</reference>
<name>A0A9P8T102_9ASCO</name>
<dbReference type="EMBL" id="JAEUBD010001468">
    <property type="protein sequence ID" value="KAH3661161.1"/>
    <property type="molecule type" value="Genomic_DNA"/>
</dbReference>
<dbReference type="AlphaFoldDB" id="A0A9P8T102"/>
<proteinExistence type="predicted"/>
<dbReference type="SUPFAM" id="SSF51905">
    <property type="entry name" value="FAD/NAD(P)-binding domain"/>
    <property type="match status" value="1"/>
</dbReference>
<dbReference type="Proteomes" id="UP000788993">
    <property type="component" value="Unassembled WGS sequence"/>
</dbReference>
<feature type="domain" description="FAD dependent oxidoreductase" evidence="1">
    <location>
        <begin position="43"/>
        <end position="419"/>
    </location>
</feature>
<sequence length="466" mass="52511">MEYSARKQQAFPSKETTLSYWIAEADDKLAKHRTTEKLPEEVDVLIIGSGFSGTSVAFNMLVEEKTEQKVLLLEARDVCSGATGRNGGHMRSYYHHDQYEFSQKYGQQNAADIAMFEHEEINVVEKLVEKYNIDCNFVRRTSYVTYDDPSLGKFGLRDYYSFLNNPYIDQKVKDQVKIVFDEQARKEHVNTAFGVYTPTSSVWPYKLVCGLLEIAISKGLNLQTNTAVEELEFLEDGTWLAKTPRGTVHAGKVVVTTNAYTRALLPDFWDKIMPVKGVVSHLKTESNKTLATNMIHTMPVEIDYISVRDDDSLIIGGGGKTYKTSPNREMMVDNADDSYFPEDTEQYFVGYANRNYKSLADVEFVNDYTWTGCMGFTEDGFPFVGDLTAYGRPNMFISAGFTGHGMPRIFSCSKYLSELILGKKTTTRIPAPFKLSIERMSTVDSPYLDSLVEKCGTAPDSNCGCK</sequence>
<evidence type="ECO:0000259" key="1">
    <source>
        <dbReference type="Pfam" id="PF01266"/>
    </source>
</evidence>
<accession>A0A9P8T102</accession>
<comment type="caution">
    <text evidence="2">The sequence shown here is derived from an EMBL/GenBank/DDBJ whole genome shotgun (WGS) entry which is preliminary data.</text>
</comment>
<reference evidence="2" key="1">
    <citation type="journal article" date="2021" name="Open Biol.">
        <title>Shared evolutionary footprints suggest mitochondrial oxidative damage underlies multiple complex I losses in fungi.</title>
        <authorList>
            <person name="Schikora-Tamarit M.A."/>
            <person name="Marcet-Houben M."/>
            <person name="Nosek J."/>
            <person name="Gabaldon T."/>
        </authorList>
    </citation>
    <scope>NUCLEOTIDE SEQUENCE</scope>
    <source>
        <strain evidence="2">NCAIM Y.01608</strain>
    </source>
</reference>
<gene>
    <name evidence="2" type="ORF">OGATHE_005494</name>
</gene>
<evidence type="ECO:0000313" key="2">
    <source>
        <dbReference type="EMBL" id="KAH3661161.1"/>
    </source>
</evidence>
<evidence type="ECO:0000313" key="3">
    <source>
        <dbReference type="Proteomes" id="UP000788993"/>
    </source>
</evidence>
<dbReference type="PANTHER" id="PTHR13847:SF279">
    <property type="entry name" value="FAD DEPENDENT OXIDOREDUCTASE DOMAIN-CONTAINING PROTEIN-RELATED"/>
    <property type="match status" value="1"/>
</dbReference>
<keyword evidence="3" id="KW-1185">Reference proteome</keyword>
<dbReference type="Gene3D" id="3.50.50.60">
    <property type="entry name" value="FAD/NAD(P)-binding domain"/>
    <property type="match status" value="1"/>
</dbReference>
<dbReference type="GO" id="GO:0005737">
    <property type="term" value="C:cytoplasm"/>
    <property type="evidence" value="ECO:0007669"/>
    <property type="project" value="TreeGrafter"/>
</dbReference>